<protein>
    <submittedName>
        <fullName evidence="1">Uncharacterized protein</fullName>
    </submittedName>
</protein>
<dbReference type="Proteomes" id="UP000586305">
    <property type="component" value="Unassembled WGS sequence"/>
</dbReference>
<proteinExistence type="predicted"/>
<organism evidence="1 2">
    <name type="scientific">Pseudoalteromonas caenipelagi</name>
    <dbReference type="NCBI Taxonomy" id="2726988"/>
    <lineage>
        <taxon>Bacteria</taxon>
        <taxon>Pseudomonadati</taxon>
        <taxon>Pseudomonadota</taxon>
        <taxon>Gammaproteobacteria</taxon>
        <taxon>Alteromonadales</taxon>
        <taxon>Pseudoalteromonadaceae</taxon>
        <taxon>Pseudoalteromonas</taxon>
    </lineage>
</organism>
<accession>A0A849VEP7</accession>
<name>A0A849VEP7_9GAMM</name>
<comment type="caution">
    <text evidence="1">The sequence shown here is derived from an EMBL/GenBank/DDBJ whole genome shotgun (WGS) entry which is preliminary data.</text>
</comment>
<sequence>MNALKLPMVFISGFVVAYVWLGNAPQEHKTNSAVHTLDASSSALSARIAELEETNLNLREQVAVLALPVASNDVAPQPVNSVAKTETSNDQLVVPVAEIKNNLHVFSVQPVLFSLSNQLQLDESQNNELEQLLTTKAQADFDAWQTFNEHAEAEPDNRDYYQQLYMDAIAQNSAQYQRSLENKLTAQQLTQYKQYERAQAKLNVQQKLSMLNNSLTSLNLNDFQKQEIKRLSAQVYSVADAIALGTSGSPYANTGVNTDFEKLAQIRALFSEEQQRKLNL</sequence>
<dbReference type="AlphaFoldDB" id="A0A849VEP7"/>
<gene>
    <name evidence="1" type="ORF">HG263_11990</name>
</gene>
<dbReference type="RefSeq" id="WP_171626310.1">
    <property type="nucleotide sequence ID" value="NZ_JABBPG010000004.1"/>
</dbReference>
<keyword evidence="2" id="KW-1185">Reference proteome</keyword>
<evidence type="ECO:0000313" key="1">
    <source>
        <dbReference type="EMBL" id="NOU51248.1"/>
    </source>
</evidence>
<dbReference type="EMBL" id="JABBPG010000004">
    <property type="protein sequence ID" value="NOU51248.1"/>
    <property type="molecule type" value="Genomic_DNA"/>
</dbReference>
<reference evidence="1 2" key="1">
    <citation type="submission" date="2020-04" db="EMBL/GenBank/DDBJ databases">
        <title>Pseudoalteromonas caenipelagi sp. nov., isolated from a tidal flat.</title>
        <authorList>
            <person name="Park S."/>
            <person name="Yoon J.-H."/>
        </authorList>
    </citation>
    <scope>NUCLEOTIDE SEQUENCE [LARGE SCALE GENOMIC DNA]</scope>
    <source>
        <strain evidence="1 2">JBTF-M23</strain>
    </source>
</reference>
<evidence type="ECO:0000313" key="2">
    <source>
        <dbReference type="Proteomes" id="UP000586305"/>
    </source>
</evidence>